<name>A0A8J8NTC1_HALGN</name>
<proteinExistence type="predicted"/>
<evidence type="ECO:0000313" key="3">
    <source>
        <dbReference type="Proteomes" id="UP000785679"/>
    </source>
</evidence>
<dbReference type="Proteomes" id="UP000785679">
    <property type="component" value="Unassembled WGS sequence"/>
</dbReference>
<dbReference type="AlphaFoldDB" id="A0A8J8NTC1"/>
<sequence length="464" mass="54063">MGTLNSPRKGAKIQLGTSYTQSPRKDGAQQSRLDAISTVDQSLQETKQLKAKTSRRREAIKTIMSNKKHKGSTFRVKEPQISLQHYGASPKSRNFTKTQYNTELKVKPETKDDYSPRNTIHTFRNEQINNQYFEKRSQSTLEKKQLMYATQYNAANIIEGERQQSYSSGRFQSTKLQGNSEKGDYCSQQNLPNIKGSLPQKEFIAQRKKKIIQQQLDKHSSSIMTFLKQFEITHSRKDQTNGSEIGIEKDLEIQSNQQSHLKSKFNPNSTVLSRQTLTGMQKDEPINVFRDRRTYGELKQNLIPLIKSYKTLKTTERHQAILKPLLYQTIGTNDEEIQPIKIVESTCRNHNPYEKTRVRSQLSHYKTMNDYQAAEDQRVKLDQPAPPIFRSRTKDRFFGVRVKTNMEQYETDQHWLGLANPKYLQAQKEKDAWDKEVLERMLKMNRQRSDKRLKVMTEVAVESQ</sequence>
<comment type="caution">
    <text evidence="2">The sequence shown here is derived from an EMBL/GenBank/DDBJ whole genome shotgun (WGS) entry which is preliminary data.</text>
</comment>
<organism evidence="2 3">
    <name type="scientific">Halteria grandinella</name>
    <dbReference type="NCBI Taxonomy" id="5974"/>
    <lineage>
        <taxon>Eukaryota</taxon>
        <taxon>Sar</taxon>
        <taxon>Alveolata</taxon>
        <taxon>Ciliophora</taxon>
        <taxon>Intramacronucleata</taxon>
        <taxon>Spirotrichea</taxon>
        <taxon>Stichotrichia</taxon>
        <taxon>Sporadotrichida</taxon>
        <taxon>Halteriidae</taxon>
        <taxon>Halteria</taxon>
    </lineage>
</organism>
<accession>A0A8J8NTC1</accession>
<reference evidence="2" key="1">
    <citation type="submission" date="2019-06" db="EMBL/GenBank/DDBJ databases">
        <authorList>
            <person name="Zheng W."/>
        </authorList>
    </citation>
    <scope>NUCLEOTIDE SEQUENCE</scope>
    <source>
        <strain evidence="2">QDHG01</strain>
    </source>
</reference>
<gene>
    <name evidence="2" type="ORF">FGO68_gene1037</name>
</gene>
<evidence type="ECO:0000313" key="2">
    <source>
        <dbReference type="EMBL" id="TNV80100.1"/>
    </source>
</evidence>
<protein>
    <submittedName>
        <fullName evidence="2">Uncharacterized protein</fullName>
    </submittedName>
</protein>
<keyword evidence="3" id="KW-1185">Reference proteome</keyword>
<dbReference type="EMBL" id="RRYP01007978">
    <property type="protein sequence ID" value="TNV80100.1"/>
    <property type="molecule type" value="Genomic_DNA"/>
</dbReference>
<evidence type="ECO:0000256" key="1">
    <source>
        <dbReference type="SAM" id="MobiDB-lite"/>
    </source>
</evidence>
<feature type="region of interest" description="Disordered" evidence="1">
    <location>
        <begin position="1"/>
        <end position="54"/>
    </location>
</feature>
<feature type="compositionally biased region" description="Polar residues" evidence="1">
    <location>
        <begin position="15"/>
        <end position="46"/>
    </location>
</feature>